<protein>
    <submittedName>
        <fullName evidence="1">Sequence orphan</fullName>
    </submittedName>
</protein>
<dbReference type="HOGENOM" id="CLU_1396912_0_0_1"/>
<dbReference type="OrthoDB" id="3918888at2759"/>
<dbReference type="GeneID" id="24109419"/>
<dbReference type="Proteomes" id="UP000014071">
    <property type="component" value="Unassembled WGS sequence"/>
</dbReference>
<dbReference type="EMBL" id="DF238801">
    <property type="protein sequence ID" value="GAC96553.1"/>
    <property type="molecule type" value="Genomic_DNA"/>
</dbReference>
<proteinExistence type="predicted"/>
<organism evidence="1 2">
    <name type="scientific">Pseudozyma hubeiensis (strain SY62)</name>
    <name type="common">Yeast</name>
    <dbReference type="NCBI Taxonomy" id="1305764"/>
    <lineage>
        <taxon>Eukaryota</taxon>
        <taxon>Fungi</taxon>
        <taxon>Dikarya</taxon>
        <taxon>Basidiomycota</taxon>
        <taxon>Ustilaginomycotina</taxon>
        <taxon>Ustilaginomycetes</taxon>
        <taxon>Ustilaginales</taxon>
        <taxon>Ustilaginaceae</taxon>
        <taxon>Pseudozyma</taxon>
    </lineage>
</organism>
<gene>
    <name evidence="1" type="ORF">PHSY_004133</name>
</gene>
<accession>R9P533</accession>
<keyword evidence="2" id="KW-1185">Reference proteome</keyword>
<sequence>MESFLGPPERRATYQDARTLPYRAARDPVIGHDFVLINHLEDESLEPFAQYLTNVGNSSILATRDWKDCERLSTAQWAACNTAHGISGAVQSIGTATLGAFINDEVNNAFTDGRDNWKLRSICHVYDGDNICLSWANYDTNTLKNGESGDIGGFAAARIKKGWSSELKATDCNNGVIYICVSNRATGCGSGVCGQ</sequence>
<name>R9P533_PSEHS</name>
<reference evidence="2" key="1">
    <citation type="journal article" date="2013" name="Genome Announc.">
        <title>Draft genome sequence of the basidiomycetous yeast-like fungus Pseudozyma hubeiensis SY62, which produces an abundant amount of the biosurfactant mannosylerythritol lipids.</title>
        <authorList>
            <person name="Konishi M."/>
            <person name="Hatada Y."/>
            <person name="Horiuchi J."/>
        </authorList>
    </citation>
    <scope>NUCLEOTIDE SEQUENCE [LARGE SCALE GENOMIC DNA]</scope>
    <source>
        <strain evidence="2">SY62</strain>
    </source>
</reference>
<dbReference type="RefSeq" id="XP_012190140.1">
    <property type="nucleotide sequence ID" value="XM_012334750.1"/>
</dbReference>
<evidence type="ECO:0000313" key="1">
    <source>
        <dbReference type="EMBL" id="GAC96553.1"/>
    </source>
</evidence>
<dbReference type="AlphaFoldDB" id="R9P533"/>
<evidence type="ECO:0000313" key="2">
    <source>
        <dbReference type="Proteomes" id="UP000014071"/>
    </source>
</evidence>